<dbReference type="Proteomes" id="UP001280121">
    <property type="component" value="Unassembled WGS sequence"/>
</dbReference>
<sequence>MIVWAIWENRNSFLNCGRVRDSGSVVNWADDLLTEFRISRQVTVSPPPCSPCSPSSVWLALMPGLLKLNIGFASRRNSSSFDVGVAIRDDRGKVLIARSNLAIGSFSADIGHLMALREGLLLAKFYNLPISSVELSSRFVFLVQLFENI</sequence>
<organism evidence="1 2">
    <name type="scientific">Dipteronia dyeriana</name>
    <dbReference type="NCBI Taxonomy" id="168575"/>
    <lineage>
        <taxon>Eukaryota</taxon>
        <taxon>Viridiplantae</taxon>
        <taxon>Streptophyta</taxon>
        <taxon>Embryophyta</taxon>
        <taxon>Tracheophyta</taxon>
        <taxon>Spermatophyta</taxon>
        <taxon>Magnoliopsida</taxon>
        <taxon>eudicotyledons</taxon>
        <taxon>Gunneridae</taxon>
        <taxon>Pentapetalae</taxon>
        <taxon>rosids</taxon>
        <taxon>malvids</taxon>
        <taxon>Sapindales</taxon>
        <taxon>Sapindaceae</taxon>
        <taxon>Hippocastanoideae</taxon>
        <taxon>Acereae</taxon>
        <taxon>Dipteronia</taxon>
    </lineage>
</organism>
<proteinExistence type="predicted"/>
<dbReference type="PANTHER" id="PTHR47074:SF48">
    <property type="entry name" value="POLYNUCLEOTIDYL TRANSFERASE, RIBONUCLEASE H-LIKE SUPERFAMILY PROTEIN"/>
    <property type="match status" value="1"/>
</dbReference>
<evidence type="ECO:0000313" key="2">
    <source>
        <dbReference type="Proteomes" id="UP001280121"/>
    </source>
</evidence>
<accession>A0AAD9TRI4</accession>
<dbReference type="EMBL" id="JANJYI010000007">
    <property type="protein sequence ID" value="KAK2640897.1"/>
    <property type="molecule type" value="Genomic_DNA"/>
</dbReference>
<comment type="caution">
    <text evidence="1">The sequence shown here is derived from an EMBL/GenBank/DDBJ whole genome shotgun (WGS) entry which is preliminary data.</text>
</comment>
<protein>
    <recommendedName>
        <fullName evidence="3">RNase H type-1 domain-containing protein</fullName>
    </recommendedName>
</protein>
<reference evidence="1" key="1">
    <citation type="journal article" date="2023" name="Plant J.">
        <title>Genome sequences and population genomics provide insights into the demographic history, inbreeding, and mutation load of two 'living fossil' tree species of Dipteronia.</title>
        <authorList>
            <person name="Feng Y."/>
            <person name="Comes H.P."/>
            <person name="Chen J."/>
            <person name="Zhu S."/>
            <person name="Lu R."/>
            <person name="Zhang X."/>
            <person name="Li P."/>
            <person name="Qiu J."/>
            <person name="Olsen K.M."/>
            <person name="Qiu Y."/>
        </authorList>
    </citation>
    <scope>NUCLEOTIDE SEQUENCE</scope>
    <source>
        <strain evidence="1">KIB01</strain>
    </source>
</reference>
<gene>
    <name evidence="1" type="ORF">Ddye_022660</name>
</gene>
<evidence type="ECO:0008006" key="3">
    <source>
        <dbReference type="Google" id="ProtNLM"/>
    </source>
</evidence>
<dbReference type="PANTHER" id="PTHR47074">
    <property type="entry name" value="BNAC02G40300D PROTEIN"/>
    <property type="match status" value="1"/>
</dbReference>
<keyword evidence="2" id="KW-1185">Reference proteome</keyword>
<evidence type="ECO:0000313" key="1">
    <source>
        <dbReference type="EMBL" id="KAK2640897.1"/>
    </source>
</evidence>
<dbReference type="InterPro" id="IPR052929">
    <property type="entry name" value="RNase_H-like_EbsB-rel"/>
</dbReference>
<name>A0AAD9TRI4_9ROSI</name>
<dbReference type="AlphaFoldDB" id="A0AAD9TRI4"/>